<reference evidence="1" key="1">
    <citation type="submission" date="2020-04" db="EMBL/GenBank/DDBJ databases">
        <authorList>
            <person name="Chiriac C."/>
            <person name="Salcher M."/>
            <person name="Ghai R."/>
            <person name="Kavagutti S V."/>
        </authorList>
    </citation>
    <scope>NUCLEOTIDE SEQUENCE</scope>
</reference>
<sequence>MEFKAEGVTLYFRLLNIGEYNSIRKKYLTSKLHPYFIYEEIFNICGLNNNLSQDVPIGCIISCGEYILHLCSETTPDKLLFDIAAVRKENPLDSLNEHMRSVIMMVFSSYKLKELNEMTRDEFIETFVIAENIATKMNPGFQRLDLFKIYEEQIEKKNNKPEVQETPYQNENKELEQALGYWNLEDAKTLYEEEKKQTRLSKEQLEKLDKR</sequence>
<proteinExistence type="predicted"/>
<accession>A0A6J5NTJ1</accession>
<organism evidence="1">
    <name type="scientific">uncultured Caudovirales phage</name>
    <dbReference type="NCBI Taxonomy" id="2100421"/>
    <lineage>
        <taxon>Viruses</taxon>
        <taxon>Duplodnaviria</taxon>
        <taxon>Heunggongvirae</taxon>
        <taxon>Uroviricota</taxon>
        <taxon>Caudoviricetes</taxon>
        <taxon>Peduoviridae</taxon>
        <taxon>Maltschvirus</taxon>
        <taxon>Maltschvirus maltsch</taxon>
    </lineage>
</organism>
<evidence type="ECO:0000313" key="1">
    <source>
        <dbReference type="EMBL" id="CAB4160365.1"/>
    </source>
</evidence>
<name>A0A6J5NTJ1_9CAUD</name>
<gene>
    <name evidence="1" type="ORF">UFOVP724_163</name>
</gene>
<protein>
    <submittedName>
        <fullName evidence="1">Uncharacterized protein</fullName>
    </submittedName>
</protein>
<dbReference type="EMBL" id="LR796696">
    <property type="protein sequence ID" value="CAB4160365.1"/>
    <property type="molecule type" value="Genomic_DNA"/>
</dbReference>